<dbReference type="EMBL" id="JAROCA020000001">
    <property type="protein sequence ID" value="MDY0404519.1"/>
    <property type="molecule type" value="Genomic_DNA"/>
</dbReference>
<keyword evidence="3" id="KW-1133">Transmembrane helix</keyword>
<dbReference type="Proteomes" id="UP001228376">
    <property type="component" value="Unassembled WGS sequence"/>
</dbReference>
<feature type="transmembrane region" description="Helical" evidence="3">
    <location>
        <begin position="339"/>
        <end position="361"/>
    </location>
</feature>
<evidence type="ECO:0000256" key="1">
    <source>
        <dbReference type="ARBA" id="ARBA00023125"/>
    </source>
</evidence>
<dbReference type="PROSITE" id="PS50937">
    <property type="entry name" value="HTH_MERR_2"/>
    <property type="match status" value="1"/>
</dbReference>
<feature type="coiled-coil region" evidence="2">
    <location>
        <begin position="76"/>
        <end position="106"/>
    </location>
</feature>
<comment type="caution">
    <text evidence="5">The sequence shown here is derived from an EMBL/GenBank/DDBJ whole genome shotgun (WGS) entry which is preliminary data.</text>
</comment>
<keyword evidence="3" id="KW-0812">Transmembrane</keyword>
<dbReference type="SMART" id="SM00422">
    <property type="entry name" value="HTH_MERR"/>
    <property type="match status" value="1"/>
</dbReference>
<feature type="transmembrane region" description="Helical" evidence="3">
    <location>
        <begin position="382"/>
        <end position="401"/>
    </location>
</feature>
<evidence type="ECO:0000256" key="3">
    <source>
        <dbReference type="SAM" id="Phobius"/>
    </source>
</evidence>
<protein>
    <submittedName>
        <fullName evidence="5">MerR family transcriptional regulator</fullName>
    </submittedName>
</protein>
<evidence type="ECO:0000313" key="5">
    <source>
        <dbReference type="EMBL" id="MDY0404519.1"/>
    </source>
</evidence>
<dbReference type="NCBIfam" id="NF041646">
    <property type="entry name" value="VC0807_fam"/>
    <property type="match status" value="1"/>
</dbReference>
<dbReference type="InterPro" id="IPR000551">
    <property type="entry name" value="MerR-type_HTH_dom"/>
</dbReference>
<feature type="transmembrane region" description="Helical" evidence="3">
    <location>
        <begin position="305"/>
        <end position="327"/>
    </location>
</feature>
<dbReference type="SUPFAM" id="SSF46955">
    <property type="entry name" value="Putative DNA-binding domain"/>
    <property type="match status" value="1"/>
</dbReference>
<organism evidence="5 6">
    <name type="scientific">Tigheibacillus jepli</name>
    <dbReference type="NCBI Taxonomy" id="3035914"/>
    <lineage>
        <taxon>Bacteria</taxon>
        <taxon>Bacillati</taxon>
        <taxon>Bacillota</taxon>
        <taxon>Bacilli</taxon>
        <taxon>Bacillales</taxon>
        <taxon>Bacillaceae</taxon>
        <taxon>Tigheibacillus</taxon>
    </lineage>
</organism>
<dbReference type="Gene3D" id="1.10.1660.10">
    <property type="match status" value="1"/>
</dbReference>
<dbReference type="RefSeq" id="WP_320384217.1">
    <property type="nucleotide sequence ID" value="NZ_JAROCA020000001.1"/>
</dbReference>
<feature type="domain" description="HTH merR-type" evidence="4">
    <location>
        <begin position="1"/>
        <end position="70"/>
    </location>
</feature>
<dbReference type="Pfam" id="PF13411">
    <property type="entry name" value="MerR_1"/>
    <property type="match status" value="1"/>
</dbReference>
<proteinExistence type="predicted"/>
<feature type="transmembrane region" description="Helical" evidence="3">
    <location>
        <begin position="421"/>
        <end position="444"/>
    </location>
</feature>
<evidence type="ECO:0000313" key="6">
    <source>
        <dbReference type="Proteomes" id="UP001228376"/>
    </source>
</evidence>
<dbReference type="PRINTS" id="PR00040">
    <property type="entry name" value="HTHMERR"/>
</dbReference>
<reference evidence="5 6" key="1">
    <citation type="submission" date="2023-10" db="EMBL/GenBank/DDBJ databases">
        <title>179-bfca-hs.</title>
        <authorList>
            <person name="Miliotis G."/>
            <person name="Sengupta P."/>
            <person name="Hameed A."/>
            <person name="Chuvochina M."/>
            <person name="Mcdonagh F."/>
            <person name="Simpson A.C."/>
            <person name="Singh N.K."/>
            <person name="Rekha P.D."/>
            <person name="Raman K."/>
            <person name="Hugenholtz P."/>
            <person name="Venkateswaran K."/>
        </authorList>
    </citation>
    <scope>NUCLEOTIDE SEQUENCE [LARGE SCALE GENOMIC DNA]</scope>
    <source>
        <strain evidence="5 6">179-BFC-A-HS</strain>
    </source>
</reference>
<feature type="transmembrane region" description="Helical" evidence="3">
    <location>
        <begin position="253"/>
        <end position="272"/>
    </location>
</feature>
<dbReference type="InterPro" id="IPR047057">
    <property type="entry name" value="MerR_fam"/>
</dbReference>
<keyword evidence="1" id="KW-0238">DNA-binding</keyword>
<evidence type="ECO:0000256" key="2">
    <source>
        <dbReference type="SAM" id="Coils"/>
    </source>
</evidence>
<gene>
    <name evidence="5" type="ORF">P5G51_003050</name>
</gene>
<evidence type="ECO:0000259" key="4">
    <source>
        <dbReference type="PROSITE" id="PS50937"/>
    </source>
</evidence>
<sequence length="462" mass="53161">MHAIGKLAEICQTTVRTIRYYDEIGLLKPTKIGSGGRRYYDQENIVKLTTILTLKELGFSLEAIKLMLEEEGNSPRELLQMRLKMIQAEREKLKKLEQAIHGTLQLMDLEDAGKWEEVAQIYQKLHDWGKDGTDLVRKTYFTEDELDALHQLPKIGQEGKDIEEIVTLVKDIRDNLHIDPASPKAEELAIRWVNYTDRIYKGNWQLANKAWQLSQYNRKEIGIYHYPEDVVAFITEAIRILEKKEGGTMNKKLVILDLLCYAAIPYLIWTYGKESLGDYYAMLLSTVPGFIYTIYRFFSEREFNIAGLFILFSLLVGTTVDLLSGSADSMLWNQVWLSYGYVLVHVLSVLFKKPLALYFAVDWSYLQGHPRKQSKDLFSRPGLFAAFQWLTCWIAFCLVLKNTFKLHLILQYGVAGYDKVIIYMKIAGWVIGILNIAACILVSVKINNYLTASNRAETKMEG</sequence>
<keyword evidence="6" id="KW-1185">Reference proteome</keyword>
<dbReference type="CDD" id="cd01106">
    <property type="entry name" value="HTH_TipAL-Mta"/>
    <property type="match status" value="1"/>
</dbReference>
<keyword evidence="3" id="KW-0472">Membrane</keyword>
<accession>A0ABU5CFA0</accession>
<dbReference type="InterPro" id="IPR009061">
    <property type="entry name" value="DNA-bd_dom_put_sf"/>
</dbReference>
<name>A0ABU5CFA0_9BACI</name>
<feature type="transmembrane region" description="Helical" evidence="3">
    <location>
        <begin position="278"/>
        <end position="298"/>
    </location>
</feature>
<keyword evidence="2" id="KW-0175">Coiled coil</keyword>
<dbReference type="PANTHER" id="PTHR30204:SF96">
    <property type="entry name" value="CHROMOSOME-ANCHORING PROTEIN RACA"/>
    <property type="match status" value="1"/>
</dbReference>
<dbReference type="PANTHER" id="PTHR30204">
    <property type="entry name" value="REDOX-CYCLING DRUG-SENSING TRANSCRIPTIONAL ACTIVATOR SOXR"/>
    <property type="match status" value="1"/>
</dbReference>